<dbReference type="InterPro" id="IPR036388">
    <property type="entry name" value="WH-like_DNA-bd_sf"/>
</dbReference>
<dbReference type="PANTHER" id="PTHR43777:SF1">
    <property type="entry name" value="MOLYBDENUM COFACTOR CYTIDYLYLTRANSFERASE"/>
    <property type="match status" value="1"/>
</dbReference>
<sequence>MAVRWLERPRAARACGWNGLTRRGPRASLERGATYLMRPDLRAYVLSDGGSRVFGPGPADLLERVGELGSLRAAAISMGMAYTKATRIVREAEEAFGFPLTERTVGGAGGGGSRLTAEARELVERYRSFERTSEDALASAYATCFAGFAGVRRLGCVVMASGAAARFGGAPGEKLTASLAGVPVLERTLSALPADLLDVVVVSGHADVAALCGRLGVRCVAPGGPLKSDTVRAGLAALGERAGCLFVPGDQALLAEKSVRTLASELTRSPRAIVRLAWHGRPGSPVLWPADELPALAGLTGDDGGTKLLSGHAELGRRVRLVEAADEWELADVDTPDDLARMEDALTEKGGSK</sequence>
<organism evidence="3 4">
    <name type="scientific">Olsenella profusa</name>
    <dbReference type="NCBI Taxonomy" id="138595"/>
    <lineage>
        <taxon>Bacteria</taxon>
        <taxon>Bacillati</taxon>
        <taxon>Actinomycetota</taxon>
        <taxon>Coriobacteriia</taxon>
        <taxon>Coriobacteriales</taxon>
        <taxon>Atopobiaceae</taxon>
        <taxon>Olsenella</taxon>
    </lineage>
</organism>
<dbReference type="Proteomes" id="UP000712527">
    <property type="component" value="Unassembled WGS sequence"/>
</dbReference>
<dbReference type="InterPro" id="IPR000847">
    <property type="entry name" value="LysR_HTH_N"/>
</dbReference>
<dbReference type="Gene3D" id="3.90.550.10">
    <property type="entry name" value="Spore Coat Polysaccharide Biosynthesis Protein SpsA, Chain A"/>
    <property type="match status" value="1"/>
</dbReference>
<gene>
    <name evidence="3" type="ORF">H9X80_08825</name>
</gene>
<dbReference type="CDD" id="cd04182">
    <property type="entry name" value="GT_2_like_f"/>
    <property type="match status" value="1"/>
</dbReference>
<keyword evidence="3" id="KW-0808">Transferase</keyword>
<evidence type="ECO:0000259" key="2">
    <source>
        <dbReference type="Pfam" id="PF12804"/>
    </source>
</evidence>
<evidence type="ECO:0000259" key="1">
    <source>
        <dbReference type="Pfam" id="PF00126"/>
    </source>
</evidence>
<dbReference type="EMBL" id="JACSNQ010000029">
    <property type="protein sequence ID" value="MBM6775639.1"/>
    <property type="molecule type" value="Genomic_DNA"/>
</dbReference>
<name>A0ABS2F545_9ACTN</name>
<protein>
    <submittedName>
        <fullName evidence="3">NTP transferase domain-containing protein</fullName>
    </submittedName>
</protein>
<comment type="caution">
    <text evidence="3">The sequence shown here is derived from an EMBL/GenBank/DDBJ whole genome shotgun (WGS) entry which is preliminary data.</text>
</comment>
<dbReference type="InterPro" id="IPR025877">
    <property type="entry name" value="MobA-like_NTP_Trfase"/>
</dbReference>
<dbReference type="InterPro" id="IPR036390">
    <property type="entry name" value="WH_DNA-bd_sf"/>
</dbReference>
<evidence type="ECO:0000313" key="3">
    <source>
        <dbReference type="EMBL" id="MBM6775639.1"/>
    </source>
</evidence>
<dbReference type="Pfam" id="PF00126">
    <property type="entry name" value="HTH_1"/>
    <property type="match status" value="1"/>
</dbReference>
<feature type="domain" description="MobA-like NTP transferase" evidence="2">
    <location>
        <begin position="156"/>
        <end position="312"/>
    </location>
</feature>
<dbReference type="SUPFAM" id="SSF46785">
    <property type="entry name" value="Winged helix' DNA-binding domain"/>
    <property type="match status" value="1"/>
</dbReference>
<dbReference type="InterPro" id="IPR029044">
    <property type="entry name" value="Nucleotide-diphossugar_trans"/>
</dbReference>
<dbReference type="GO" id="GO:0016740">
    <property type="term" value="F:transferase activity"/>
    <property type="evidence" value="ECO:0007669"/>
    <property type="project" value="UniProtKB-KW"/>
</dbReference>
<evidence type="ECO:0000313" key="4">
    <source>
        <dbReference type="Proteomes" id="UP000712527"/>
    </source>
</evidence>
<proteinExistence type="predicted"/>
<reference evidence="3 4" key="1">
    <citation type="journal article" date="2021" name="Sci. Rep.">
        <title>The distribution of antibiotic resistance genes in chicken gut microbiota commensals.</title>
        <authorList>
            <person name="Juricova H."/>
            <person name="Matiasovicova J."/>
            <person name="Kubasova T."/>
            <person name="Cejkova D."/>
            <person name="Rychlik I."/>
        </authorList>
    </citation>
    <scope>NUCLEOTIDE SEQUENCE [LARGE SCALE GENOMIC DNA]</scope>
    <source>
        <strain evidence="3 4">An794</strain>
    </source>
</reference>
<feature type="domain" description="HTH lysR-type" evidence="1">
    <location>
        <begin position="61"/>
        <end position="120"/>
    </location>
</feature>
<dbReference type="Pfam" id="PF12804">
    <property type="entry name" value="NTP_transf_3"/>
    <property type="match status" value="1"/>
</dbReference>
<dbReference type="Gene3D" id="1.10.10.10">
    <property type="entry name" value="Winged helix-like DNA-binding domain superfamily/Winged helix DNA-binding domain"/>
    <property type="match status" value="1"/>
</dbReference>
<accession>A0ABS2F545</accession>
<dbReference type="PANTHER" id="PTHR43777">
    <property type="entry name" value="MOLYBDENUM COFACTOR CYTIDYLYLTRANSFERASE"/>
    <property type="match status" value="1"/>
</dbReference>
<keyword evidence="4" id="KW-1185">Reference proteome</keyword>
<dbReference type="SUPFAM" id="SSF53448">
    <property type="entry name" value="Nucleotide-diphospho-sugar transferases"/>
    <property type="match status" value="1"/>
</dbReference>